<feature type="transmembrane region" description="Helical" evidence="1">
    <location>
        <begin position="934"/>
        <end position="954"/>
    </location>
</feature>
<dbReference type="Proteomes" id="UP000176992">
    <property type="component" value="Unassembled WGS sequence"/>
</dbReference>
<feature type="transmembrane region" description="Helical" evidence="1">
    <location>
        <begin position="1009"/>
        <end position="1027"/>
    </location>
</feature>
<evidence type="ECO:0000256" key="1">
    <source>
        <dbReference type="SAM" id="Phobius"/>
    </source>
</evidence>
<dbReference type="SUPFAM" id="SSF82866">
    <property type="entry name" value="Multidrug efflux transporter AcrB transmembrane domain"/>
    <property type="match status" value="2"/>
</dbReference>
<keyword evidence="1" id="KW-0472">Membrane</keyword>
<dbReference type="PRINTS" id="PR00702">
    <property type="entry name" value="ACRIFLAVINRP"/>
</dbReference>
<dbReference type="GO" id="GO:0042910">
    <property type="term" value="F:xenobiotic transmembrane transporter activity"/>
    <property type="evidence" value="ECO:0007669"/>
    <property type="project" value="TreeGrafter"/>
</dbReference>
<protein>
    <recommendedName>
        <fullName evidence="4">Acriflavin resistance protein</fullName>
    </recommendedName>
</protein>
<dbReference type="PANTHER" id="PTHR32063">
    <property type="match status" value="1"/>
</dbReference>
<dbReference type="SUPFAM" id="SSF82714">
    <property type="entry name" value="Multidrug efflux transporter AcrB TolC docking domain, DN and DC subdomains"/>
    <property type="match status" value="2"/>
</dbReference>
<feature type="transmembrane region" description="Helical" evidence="1">
    <location>
        <begin position="904"/>
        <end position="922"/>
    </location>
</feature>
<dbReference type="InterPro" id="IPR001036">
    <property type="entry name" value="Acrflvin-R"/>
</dbReference>
<reference evidence="2 3" key="1">
    <citation type="journal article" date="2016" name="Nat. Commun.">
        <title>Thousands of microbial genomes shed light on interconnected biogeochemical processes in an aquifer system.</title>
        <authorList>
            <person name="Anantharaman K."/>
            <person name="Brown C.T."/>
            <person name="Hug L.A."/>
            <person name="Sharon I."/>
            <person name="Castelle C.J."/>
            <person name="Probst A.J."/>
            <person name="Thomas B.C."/>
            <person name="Singh A."/>
            <person name="Wilkins M.J."/>
            <person name="Karaoz U."/>
            <person name="Brodie E.L."/>
            <person name="Williams K.H."/>
            <person name="Hubbard S.S."/>
            <person name="Banfield J.F."/>
        </authorList>
    </citation>
    <scope>NUCLEOTIDE SEQUENCE [LARGE SCALE GENOMIC DNA]</scope>
</reference>
<feature type="transmembrane region" description="Helical" evidence="1">
    <location>
        <begin position="526"/>
        <end position="545"/>
    </location>
</feature>
<dbReference type="Gene3D" id="3.30.70.1440">
    <property type="entry name" value="Multidrug efflux transporter AcrB pore domain"/>
    <property type="match status" value="1"/>
</dbReference>
<feature type="transmembrane region" description="Helical" evidence="1">
    <location>
        <begin position="960"/>
        <end position="981"/>
    </location>
</feature>
<dbReference type="AlphaFoldDB" id="A0A1F5YE31"/>
<name>A0A1F5YE31_9BACT</name>
<dbReference type="Pfam" id="PF00873">
    <property type="entry name" value="ACR_tran"/>
    <property type="match status" value="2"/>
</dbReference>
<evidence type="ECO:0000313" key="3">
    <source>
        <dbReference type="Proteomes" id="UP000176992"/>
    </source>
</evidence>
<feature type="transmembrane region" description="Helical" evidence="1">
    <location>
        <begin position="435"/>
        <end position="455"/>
    </location>
</feature>
<feature type="transmembrane region" description="Helical" evidence="1">
    <location>
        <begin position="337"/>
        <end position="357"/>
    </location>
</feature>
<feature type="transmembrane region" description="Helical" evidence="1">
    <location>
        <begin position="467"/>
        <end position="490"/>
    </location>
</feature>
<proteinExistence type="predicted"/>
<dbReference type="EMBL" id="MFIV01000130">
    <property type="protein sequence ID" value="OGF98302.1"/>
    <property type="molecule type" value="Genomic_DNA"/>
</dbReference>
<feature type="transmembrane region" description="Helical" evidence="1">
    <location>
        <begin position="1039"/>
        <end position="1060"/>
    </location>
</feature>
<sequence length="1072" mass="117639">MIKWALKNPHLVVVVCLTVFVIGLVSVKFIPADLLPIYETPAVQIVTFYPGMPPEVMERDIMSRIQRWTGQSVGIEHQEAKAMLGVSVVKDFFREGISLETAMSQVTSYAMSDLFYLPPGTIPPMVMPFDPTAALPLCLVSVSSPTMSEQALYDVAYFELRNRLQSIPGVIAPAVYGGVLRRILAYVDREKLEVRGLSPMDVVEALKRHNVFISAGNIKAGETDYQIFTNAMPEQVTDLNQIPIRIANGAPVLVGDVARVEDSHQIQSNIVRVNGRRQVYIPIYRQPGANTIQIVNSIHSQLARILQRLREMDTRAGDLSLEVVLDQSVYVRDSINGLQLAAFLGAILAGLVVLLFLRSFRLTGGILLVIPLSVLAAFIGLFYSKSTINTMTLGGLALAIGILIDQSIVVLENTVRHRSLGKSAVQAALDGASEVWAPLLVATLTFVAVFYPIVFLSGTARYLFTPLALAASFAIISSYLLSITLIPAYCAKLLSGEKHAGKPEEVPISPLAERYSRLFQRFLRRTTLTITASLGAFLLSIILLFNTGSELFPRIDAGQFTLYVRMPSGTRIEVTEEKVKEIEQHIISVIGEPDPEFPRVEQHEDSDLQMLISNIGVLMDWPAAYTPNIGSMDAFMLVQLKRRFSSKGAFEYVERLRKDLREKFPEVEFAFDTGGMLTAALNFGEPAPVHIQVSGSNYLTAYEIAEKIAREIREVPGATDVRIAQRLDYPTVEVTVDRVKSAYLGLSMEDVIKNLVTATNSSVNFDPAFWIDNRNGNHYFIGAQYTEVALNSFETIRDIPLTGPGNRAVTTLRNVATLERSTGPAVINHRDITRVIDIYADVGPGRVLGDVVNDIEDRLATDNEIAPAARESSRGKYFEVTGPDYQGKGYSYTMSGEIQVMQNSFSQFGLGLFLAIVLVYLIMVGQFRSFLDPLIVLVAVPLGLIGVALTLFITGSNLNIQSFMGIIMMVGIVVEYSILLVDFANRRVGEGVSVETAVREAGVVRLRPIMMTSLTTVLALVPMALGLGGGESNIPLARAIIGAVLAASVLSLFIVPLIYVKIKRPRAGEPRL</sequence>
<dbReference type="Gene3D" id="3.30.70.1320">
    <property type="entry name" value="Multidrug efflux transporter AcrB pore domain like"/>
    <property type="match status" value="1"/>
</dbReference>
<dbReference type="SUPFAM" id="SSF82693">
    <property type="entry name" value="Multidrug efflux transporter AcrB pore domain, PN1, PN2, PC1 and PC2 subdomains"/>
    <property type="match status" value="2"/>
</dbReference>
<dbReference type="Gene3D" id="1.20.1640.10">
    <property type="entry name" value="Multidrug efflux transporter AcrB transmembrane domain"/>
    <property type="match status" value="2"/>
</dbReference>
<accession>A0A1F5YE31</accession>
<evidence type="ECO:0000313" key="2">
    <source>
        <dbReference type="EMBL" id="OGF98302.1"/>
    </source>
</evidence>
<dbReference type="InterPro" id="IPR027463">
    <property type="entry name" value="AcrB_DN_DC_subdom"/>
</dbReference>
<feature type="transmembrane region" description="Helical" evidence="1">
    <location>
        <begin position="395"/>
        <end position="415"/>
    </location>
</feature>
<keyword evidence="1" id="KW-1133">Transmembrane helix</keyword>
<dbReference type="GO" id="GO:0005886">
    <property type="term" value="C:plasma membrane"/>
    <property type="evidence" value="ECO:0007669"/>
    <property type="project" value="TreeGrafter"/>
</dbReference>
<gene>
    <name evidence="2" type="ORF">A2Z86_01160</name>
</gene>
<dbReference type="PANTHER" id="PTHR32063:SF8">
    <property type="entry name" value="CATION EFFLUX PROTEIN"/>
    <property type="match status" value="1"/>
</dbReference>
<dbReference type="Gene3D" id="3.30.2090.10">
    <property type="entry name" value="Multidrug efflux transporter AcrB TolC docking domain, DN and DC subdomains"/>
    <property type="match status" value="2"/>
</dbReference>
<keyword evidence="1" id="KW-0812">Transmembrane</keyword>
<dbReference type="Gene3D" id="3.30.70.1430">
    <property type="entry name" value="Multidrug efflux transporter AcrB pore domain"/>
    <property type="match status" value="2"/>
</dbReference>
<evidence type="ECO:0008006" key="4">
    <source>
        <dbReference type="Google" id="ProtNLM"/>
    </source>
</evidence>
<comment type="caution">
    <text evidence="2">The sequence shown here is derived from an EMBL/GenBank/DDBJ whole genome shotgun (WGS) entry which is preliminary data.</text>
</comment>
<organism evidence="2 3">
    <name type="scientific">Candidatus Glassbacteria bacterium GWA2_58_10</name>
    <dbReference type="NCBI Taxonomy" id="1817865"/>
    <lineage>
        <taxon>Bacteria</taxon>
        <taxon>Candidatus Glassiibacteriota</taxon>
    </lineage>
</organism>
<feature type="transmembrane region" description="Helical" evidence="1">
    <location>
        <begin position="364"/>
        <end position="383"/>
    </location>
</feature>